<name>A0ACB6QE85_9PLEO</name>
<gene>
    <name evidence="1" type="ORF">BDR25DRAFT_360844</name>
</gene>
<protein>
    <submittedName>
        <fullName evidence="1">Uncharacterized protein</fullName>
    </submittedName>
</protein>
<comment type="caution">
    <text evidence="1">The sequence shown here is derived from an EMBL/GenBank/DDBJ whole genome shotgun (WGS) entry which is preliminary data.</text>
</comment>
<keyword evidence="2" id="KW-1185">Reference proteome</keyword>
<reference evidence="1" key="1">
    <citation type="journal article" date="2020" name="Stud. Mycol.">
        <title>101 Dothideomycetes genomes: a test case for predicting lifestyles and emergence of pathogens.</title>
        <authorList>
            <person name="Haridas S."/>
            <person name="Albert R."/>
            <person name="Binder M."/>
            <person name="Bloem J."/>
            <person name="Labutti K."/>
            <person name="Salamov A."/>
            <person name="Andreopoulos B."/>
            <person name="Baker S."/>
            <person name="Barry K."/>
            <person name="Bills G."/>
            <person name="Bluhm B."/>
            <person name="Cannon C."/>
            <person name="Castanera R."/>
            <person name="Culley D."/>
            <person name="Daum C."/>
            <person name="Ezra D."/>
            <person name="Gonzalez J."/>
            <person name="Henrissat B."/>
            <person name="Kuo A."/>
            <person name="Liang C."/>
            <person name="Lipzen A."/>
            <person name="Lutzoni F."/>
            <person name="Magnuson J."/>
            <person name="Mondo S."/>
            <person name="Nolan M."/>
            <person name="Ohm R."/>
            <person name="Pangilinan J."/>
            <person name="Park H.-J."/>
            <person name="Ramirez L."/>
            <person name="Alfaro M."/>
            <person name="Sun H."/>
            <person name="Tritt A."/>
            <person name="Yoshinaga Y."/>
            <person name="Zwiers L.-H."/>
            <person name="Turgeon B."/>
            <person name="Goodwin S."/>
            <person name="Spatafora J."/>
            <person name="Crous P."/>
            <person name="Grigoriev I."/>
        </authorList>
    </citation>
    <scope>NUCLEOTIDE SEQUENCE</scope>
    <source>
        <strain evidence="1">ATCC 200398</strain>
    </source>
</reference>
<proteinExistence type="predicted"/>
<evidence type="ECO:0000313" key="1">
    <source>
        <dbReference type="EMBL" id="KAF2465206.1"/>
    </source>
</evidence>
<dbReference type="Proteomes" id="UP000799755">
    <property type="component" value="Unassembled WGS sequence"/>
</dbReference>
<organism evidence="1 2">
    <name type="scientific">Lindgomyces ingoldianus</name>
    <dbReference type="NCBI Taxonomy" id="673940"/>
    <lineage>
        <taxon>Eukaryota</taxon>
        <taxon>Fungi</taxon>
        <taxon>Dikarya</taxon>
        <taxon>Ascomycota</taxon>
        <taxon>Pezizomycotina</taxon>
        <taxon>Dothideomycetes</taxon>
        <taxon>Pleosporomycetidae</taxon>
        <taxon>Pleosporales</taxon>
        <taxon>Lindgomycetaceae</taxon>
        <taxon>Lindgomyces</taxon>
    </lineage>
</organism>
<evidence type="ECO:0000313" key="2">
    <source>
        <dbReference type="Proteomes" id="UP000799755"/>
    </source>
</evidence>
<sequence>MVLRCDKNWVVGWIVYCCERAKTDARAPRVLDRPPVFLQGKHCLLIYYYKKCAFLYKGKEVKRDPLQENHEFFRPTSGLRKYSKRTLNFVSKFCSFASRGRRIDFEEILVYLHNDGQLVIAAVPSMQNVSKYEPLFRERENVEKKHRSRSKVRLNLISSISRLTISEHPSSMPCLPSQLLKFRYDFTHPEPKKSDAPKRVSHSGSPASVLNSEYVALWLQPTKVVSLSPSNFVDPYECARIVVGVGQEATVIPPNYPYYTAVLSTYPCHGVKVPRQGRVIAIEVFVDTIYVKVTERVFIRLPFGGNTATEAIRSILRQGNVERLNVEYRNQWGDSRSNQELAELYLSAGTTQSKTLWVYRVLTSLHVHGHDVWILTSPGSHEDLSPNASLAPSYYVQSGSFEINGVVLLGPIYSLNSEVIECLAKCKGGTICTILIRNLGILVSIFKDKGLENVKKAELSNCPSCCGYSYFAGLNISNNGLLGHGRCGLFISSQYIFVICFVSHLIAVIGLAGKLAEAPSEPLLPDTVNFVEERVQAKQAPYEQSQLDILRTIDRRRSYTTRPKHFCREPRLYVQLIISDMLMGIQNAGLKLHFSIPSPSSKTSFYQIHSTTKSVVHFEGSKVNTSTPIRGHLSNSMRDRYDSGRGLFLFAFVLNLSHGFARSIIFVDALW</sequence>
<accession>A0ACB6QE85</accession>
<dbReference type="EMBL" id="MU003531">
    <property type="protein sequence ID" value="KAF2465206.1"/>
    <property type="molecule type" value="Genomic_DNA"/>
</dbReference>